<feature type="domain" description="EGF-like" evidence="4">
    <location>
        <begin position="217"/>
        <end position="258"/>
    </location>
</feature>
<feature type="chain" id="PRO_5033997296" evidence="3">
    <location>
        <begin position="31"/>
        <end position="294"/>
    </location>
</feature>
<evidence type="ECO:0000259" key="4">
    <source>
        <dbReference type="PROSITE" id="PS50026"/>
    </source>
</evidence>
<keyword evidence="1" id="KW-0245">EGF-like domain</keyword>
<dbReference type="PROSITE" id="PS01186">
    <property type="entry name" value="EGF_2"/>
    <property type="match status" value="1"/>
</dbReference>
<name>A0A8B8Z8J5_BALMU</name>
<dbReference type="GeneID" id="118905813"/>
<dbReference type="RefSeq" id="XP_036728510.1">
    <property type="nucleotide sequence ID" value="XM_036872615.1"/>
</dbReference>
<dbReference type="InterPro" id="IPR000742">
    <property type="entry name" value="EGF"/>
</dbReference>
<dbReference type="InterPro" id="IPR042350">
    <property type="entry name" value="ATRAID"/>
</dbReference>
<evidence type="ECO:0000313" key="6">
    <source>
        <dbReference type="RefSeq" id="XP_036728510.1"/>
    </source>
</evidence>
<protein>
    <submittedName>
        <fullName evidence="6">All-trans retinoic acid-induced differentiation factor</fullName>
    </submittedName>
</protein>
<dbReference type="GO" id="GO:0045669">
    <property type="term" value="P:positive regulation of osteoblast differentiation"/>
    <property type="evidence" value="ECO:0007669"/>
    <property type="project" value="TreeGrafter"/>
</dbReference>
<keyword evidence="5" id="KW-1185">Reference proteome</keyword>
<dbReference type="PROSITE" id="PS00022">
    <property type="entry name" value="EGF_1"/>
    <property type="match status" value="1"/>
</dbReference>
<feature type="signal peptide" evidence="3">
    <location>
        <begin position="1"/>
        <end position="30"/>
    </location>
</feature>
<gene>
    <name evidence="6" type="primary">ATRAID</name>
</gene>
<feature type="disulfide bond" evidence="1">
    <location>
        <begin position="248"/>
        <end position="257"/>
    </location>
</feature>
<evidence type="ECO:0000256" key="3">
    <source>
        <dbReference type="SAM" id="SignalP"/>
    </source>
</evidence>
<organism evidence="5 6">
    <name type="scientific">Balaenoptera musculus</name>
    <name type="common">Blue whale</name>
    <dbReference type="NCBI Taxonomy" id="9771"/>
    <lineage>
        <taxon>Eukaryota</taxon>
        <taxon>Metazoa</taxon>
        <taxon>Chordata</taxon>
        <taxon>Craniata</taxon>
        <taxon>Vertebrata</taxon>
        <taxon>Euteleostomi</taxon>
        <taxon>Mammalia</taxon>
        <taxon>Eutheria</taxon>
        <taxon>Laurasiatheria</taxon>
        <taxon>Artiodactyla</taxon>
        <taxon>Whippomorpha</taxon>
        <taxon>Cetacea</taxon>
        <taxon>Mysticeti</taxon>
        <taxon>Balaenopteridae</taxon>
        <taxon>Balaenoptera</taxon>
    </lineage>
</organism>
<keyword evidence="2" id="KW-1133">Transmembrane helix</keyword>
<dbReference type="PANTHER" id="PTHR15926:SF1">
    <property type="entry name" value="ALL-TRANS RETINOIC ACID-INDUCED DIFFERENTIATION FACTOR"/>
    <property type="match status" value="1"/>
</dbReference>
<sequence length="294" mass="32329">MAPRRLDSPLSVVPWAAALLLVLSVERALALPESFYTCQIGAGRLRSHWRGHNIHVRIVFSKMRSFPGQDLVQKFSGALFWRLVPRGRNASSSKPDIKICIQCPGSVQNLSEVALYCKQTPELMLHARCCLNWKGTILGLDLQNCSLKDPGPYFPQAHTAIIIDLQANPLQGDLANTFHGFTQLQTLILPQDVSCPGGINAWDTVTFYINNQTCQEQRKLCNSTGDSEMCPENGSCAPGGPGLLQCVCAEGFHGYKCMRQGSFSLLMFFGILGSTTLSISILLWGTQRRKAKAS</sequence>
<evidence type="ECO:0000256" key="2">
    <source>
        <dbReference type="SAM" id="Phobius"/>
    </source>
</evidence>
<accession>A0A8B8Z8J5</accession>
<dbReference type="KEGG" id="bmus:118905813"/>
<dbReference type="OrthoDB" id="9989713at2759"/>
<dbReference type="Proteomes" id="UP000694857">
    <property type="component" value="Chromosome 13"/>
</dbReference>
<reference evidence="6" key="1">
    <citation type="submission" date="2025-08" db="UniProtKB">
        <authorList>
            <consortium name="RefSeq"/>
        </authorList>
    </citation>
    <scope>IDENTIFICATION</scope>
    <source>
        <tissue evidence="6">Epidermis and Blubber</tissue>
    </source>
</reference>
<feature type="transmembrane region" description="Helical" evidence="2">
    <location>
        <begin position="263"/>
        <end position="284"/>
    </location>
</feature>
<keyword evidence="2" id="KW-0812">Transmembrane</keyword>
<keyword evidence="3" id="KW-0732">Signal</keyword>
<dbReference type="CTD" id="51374"/>
<dbReference type="PANTHER" id="PTHR15926">
    <property type="entry name" value="ALL-TRANS RETINOIC ACID-INDUCED DIFFERENTIATION FACTOR"/>
    <property type="match status" value="1"/>
</dbReference>
<evidence type="ECO:0000313" key="5">
    <source>
        <dbReference type="Proteomes" id="UP000694857"/>
    </source>
</evidence>
<keyword evidence="2" id="KW-0472">Membrane</keyword>
<dbReference type="AlphaFoldDB" id="A0A8B8Z8J5"/>
<proteinExistence type="predicted"/>
<comment type="caution">
    <text evidence="1">Lacks conserved residue(s) required for the propagation of feature annotation.</text>
</comment>
<dbReference type="PROSITE" id="PS50026">
    <property type="entry name" value="EGF_3"/>
    <property type="match status" value="1"/>
</dbReference>
<evidence type="ECO:0000256" key="1">
    <source>
        <dbReference type="PROSITE-ProRule" id="PRU00076"/>
    </source>
</evidence>
<keyword evidence="1" id="KW-1015">Disulfide bond</keyword>